<protein>
    <submittedName>
        <fullName evidence="2">Uncharacterized protein</fullName>
    </submittedName>
</protein>
<evidence type="ECO:0000313" key="2">
    <source>
        <dbReference type="EMBL" id="NWN45924.1"/>
    </source>
</evidence>
<proteinExistence type="predicted"/>
<evidence type="ECO:0000313" key="3">
    <source>
        <dbReference type="Proteomes" id="UP000568109"/>
    </source>
</evidence>
<dbReference type="EMBL" id="JABUOH010000051">
    <property type="protein sequence ID" value="NWN45924.1"/>
    <property type="molecule type" value="Genomic_DNA"/>
</dbReference>
<feature type="region of interest" description="Disordered" evidence="1">
    <location>
        <begin position="141"/>
        <end position="172"/>
    </location>
</feature>
<keyword evidence="3" id="KW-1185">Reference proteome</keyword>
<dbReference type="Proteomes" id="UP000568109">
    <property type="component" value="Unassembled WGS sequence"/>
</dbReference>
<reference evidence="2 3" key="1">
    <citation type="submission" date="2020-06" db="EMBL/GenBank/DDBJ databases">
        <title>Draft genome sequence of Candidatus Phytoplasma pruni (X-disease group, subgroup 16SrIII-B) strain ChTDIII from Argentina.</title>
        <authorList>
            <person name="Fernandez F.D."/>
            <person name="Zuebert C."/>
            <person name="Huettel B."/>
            <person name="Kube M."/>
            <person name="Conci L.R."/>
        </authorList>
    </citation>
    <scope>NUCLEOTIDE SEQUENCE [LARGE SCALE GENOMIC DNA]</scope>
    <source>
        <strain evidence="2 3">ChTDIII</strain>
    </source>
</reference>
<sequence>MTDGLWDEEYYLYNKNTRLDNKTAEEQLMEALLKALEESGQLDEFLYYVKKFGLKAALEHLSELFPQVLQRLEKSGFLPLLELVLNKLYSLETLEKLGNALIDMLQKLGRTAQAEELKRLLKEGVLTKEDKEETFAQVLEEALGRKGPRPKGEPRWPNANTRKDKGTPYSDKKKLKILLKNNSKNY</sequence>
<gene>
    <name evidence="2" type="ORF">HR065_02400</name>
</gene>
<evidence type="ECO:0000256" key="1">
    <source>
        <dbReference type="SAM" id="MobiDB-lite"/>
    </source>
</evidence>
<organism evidence="2 3">
    <name type="scientific">Candidatus Phytoplasma pruni</name>
    <dbReference type="NCBI Taxonomy" id="479893"/>
    <lineage>
        <taxon>Bacteria</taxon>
        <taxon>Bacillati</taxon>
        <taxon>Mycoplasmatota</taxon>
        <taxon>Mollicutes</taxon>
        <taxon>Acholeplasmatales</taxon>
        <taxon>Acholeplasmataceae</taxon>
        <taxon>Candidatus Phytoplasma</taxon>
        <taxon>16SrIII (X-disease group)</taxon>
    </lineage>
</organism>
<accession>A0A851HHZ5</accession>
<name>A0A851HHZ5_9MOLU</name>
<feature type="compositionally biased region" description="Basic and acidic residues" evidence="1">
    <location>
        <begin position="161"/>
        <end position="172"/>
    </location>
</feature>
<dbReference type="AlphaFoldDB" id="A0A851HHZ5"/>
<dbReference type="RefSeq" id="WP_178734309.1">
    <property type="nucleotide sequence ID" value="NZ_JABUOH010000051.1"/>
</dbReference>
<comment type="caution">
    <text evidence="2">The sequence shown here is derived from an EMBL/GenBank/DDBJ whole genome shotgun (WGS) entry which is preliminary data.</text>
</comment>